<feature type="region of interest" description="Disordered" evidence="1">
    <location>
        <begin position="1"/>
        <end position="54"/>
    </location>
</feature>
<evidence type="ECO:0000313" key="3">
    <source>
        <dbReference type="Proteomes" id="UP000299102"/>
    </source>
</evidence>
<reference evidence="2 3" key="1">
    <citation type="journal article" date="2019" name="Commun. Biol.">
        <title>The bagworm genome reveals a unique fibroin gene that provides high tensile strength.</title>
        <authorList>
            <person name="Kono N."/>
            <person name="Nakamura H."/>
            <person name="Ohtoshi R."/>
            <person name="Tomita M."/>
            <person name="Numata K."/>
            <person name="Arakawa K."/>
        </authorList>
    </citation>
    <scope>NUCLEOTIDE SEQUENCE [LARGE SCALE GENOMIC DNA]</scope>
</reference>
<feature type="compositionally biased region" description="Polar residues" evidence="1">
    <location>
        <begin position="23"/>
        <end position="37"/>
    </location>
</feature>
<accession>A0A4C1V355</accession>
<dbReference type="EMBL" id="BGZK01000263">
    <property type="protein sequence ID" value="GBP32707.1"/>
    <property type="molecule type" value="Genomic_DNA"/>
</dbReference>
<evidence type="ECO:0000256" key="1">
    <source>
        <dbReference type="SAM" id="MobiDB-lite"/>
    </source>
</evidence>
<proteinExistence type="predicted"/>
<dbReference type="PANTHER" id="PTHR46060:SF1">
    <property type="entry name" value="MARINER MOS1 TRANSPOSASE-LIKE PROTEIN"/>
    <property type="match status" value="1"/>
</dbReference>
<dbReference type="GO" id="GO:0003676">
    <property type="term" value="F:nucleic acid binding"/>
    <property type="evidence" value="ECO:0007669"/>
    <property type="project" value="InterPro"/>
</dbReference>
<sequence length="328" mass="37152">MSFLQKVAEPNSTHDSVKKRPTDTSPEPSATNTTDMSSELPLPSTSKKPKTVDDKMSQFLDSRLQSRQNETLEFQSGVLSLIQNIKKQRESRSYSSDYGWHSQSRDHVQQSVYSSQNQNVHPPLNQNTLPSIGYGYSTRQLVEPASPTLSQHSKCLKLTLASTVADNRLLIVCVNKGDDIRLIYGSDTRQVGTSSNMTRAKGVSGHKIILHHDNTCHTSAETTRFLESQKTEVTGHPPCSPDLAPNDFYLFSSVKNKLPGQRFSSRRGRRCAQNARFGDTSSECKKCFENWLQRMRKCIDHHGGYFAKATKPYKIREYLFFLIFRTHK</sequence>
<name>A0A4C1V355_EUMVA</name>
<dbReference type="Proteomes" id="UP000299102">
    <property type="component" value="Unassembled WGS sequence"/>
</dbReference>
<dbReference type="OrthoDB" id="6159213at2759"/>
<dbReference type="InterPro" id="IPR052709">
    <property type="entry name" value="Transposase-MT_Hybrid"/>
</dbReference>
<protein>
    <submittedName>
        <fullName evidence="2">Mariner Mos1 transposase</fullName>
    </submittedName>
</protein>
<organism evidence="2 3">
    <name type="scientific">Eumeta variegata</name>
    <name type="common">Bagworm moth</name>
    <name type="synonym">Eumeta japonica</name>
    <dbReference type="NCBI Taxonomy" id="151549"/>
    <lineage>
        <taxon>Eukaryota</taxon>
        <taxon>Metazoa</taxon>
        <taxon>Ecdysozoa</taxon>
        <taxon>Arthropoda</taxon>
        <taxon>Hexapoda</taxon>
        <taxon>Insecta</taxon>
        <taxon>Pterygota</taxon>
        <taxon>Neoptera</taxon>
        <taxon>Endopterygota</taxon>
        <taxon>Lepidoptera</taxon>
        <taxon>Glossata</taxon>
        <taxon>Ditrysia</taxon>
        <taxon>Tineoidea</taxon>
        <taxon>Psychidae</taxon>
        <taxon>Oiketicinae</taxon>
        <taxon>Eumeta</taxon>
    </lineage>
</organism>
<dbReference type="PANTHER" id="PTHR46060">
    <property type="entry name" value="MARINER MOS1 TRANSPOSASE-LIKE PROTEIN"/>
    <property type="match status" value="1"/>
</dbReference>
<dbReference type="AlphaFoldDB" id="A0A4C1V355"/>
<evidence type="ECO:0000313" key="2">
    <source>
        <dbReference type="EMBL" id="GBP32707.1"/>
    </source>
</evidence>
<gene>
    <name evidence="2" type="ORF">EVAR_16871_1</name>
</gene>
<dbReference type="Gene3D" id="3.30.420.10">
    <property type="entry name" value="Ribonuclease H-like superfamily/Ribonuclease H"/>
    <property type="match status" value="1"/>
</dbReference>
<dbReference type="InterPro" id="IPR036397">
    <property type="entry name" value="RNaseH_sf"/>
</dbReference>
<keyword evidence="3" id="KW-1185">Reference proteome</keyword>
<dbReference type="STRING" id="151549.A0A4C1V355"/>
<comment type="caution">
    <text evidence="2">The sequence shown here is derived from an EMBL/GenBank/DDBJ whole genome shotgun (WGS) entry which is preliminary data.</text>
</comment>